<protein>
    <submittedName>
        <fullName evidence="1">Uncharacterized protein</fullName>
    </submittedName>
</protein>
<comment type="caution">
    <text evidence="1">The sequence shown here is derived from an EMBL/GenBank/DDBJ whole genome shotgun (WGS) entry which is preliminary data.</text>
</comment>
<evidence type="ECO:0000313" key="2">
    <source>
        <dbReference type="Proteomes" id="UP000001396"/>
    </source>
</evidence>
<gene>
    <name evidence="1" type="ORF">PPL_02440</name>
</gene>
<organism evidence="1 2">
    <name type="scientific">Heterostelium pallidum (strain ATCC 26659 / Pp 5 / PN500)</name>
    <name type="common">Cellular slime mold</name>
    <name type="synonym">Polysphondylium pallidum</name>
    <dbReference type="NCBI Taxonomy" id="670386"/>
    <lineage>
        <taxon>Eukaryota</taxon>
        <taxon>Amoebozoa</taxon>
        <taxon>Evosea</taxon>
        <taxon>Eumycetozoa</taxon>
        <taxon>Dictyostelia</taxon>
        <taxon>Acytosteliales</taxon>
        <taxon>Acytosteliaceae</taxon>
        <taxon>Heterostelium</taxon>
    </lineage>
</organism>
<dbReference type="EMBL" id="ADBJ01000008">
    <property type="protein sequence ID" value="EFA85435.1"/>
    <property type="molecule type" value="Genomic_DNA"/>
</dbReference>
<dbReference type="InParanoid" id="D3AZQ6"/>
<dbReference type="GeneID" id="31357965"/>
<name>D3AZQ6_HETP5</name>
<dbReference type="RefSeq" id="XP_020437544.1">
    <property type="nucleotide sequence ID" value="XM_020573427.1"/>
</dbReference>
<dbReference type="AlphaFoldDB" id="D3AZQ6"/>
<dbReference type="Proteomes" id="UP000001396">
    <property type="component" value="Unassembled WGS sequence"/>
</dbReference>
<accession>D3AZQ6</accession>
<evidence type="ECO:0000313" key="1">
    <source>
        <dbReference type="EMBL" id="EFA85435.1"/>
    </source>
</evidence>
<sequence>MFEGARLKLKNDGCCNNRAEVISKKKHFLKYINQLSKESLEISAHALFLVFEYIGNRLVIECSDNRRNNTIL</sequence>
<keyword evidence="2" id="KW-1185">Reference proteome</keyword>
<proteinExistence type="predicted"/>
<reference evidence="1 2" key="1">
    <citation type="journal article" date="2011" name="Genome Res.">
        <title>Phylogeny-wide analysis of social amoeba genomes highlights ancient origins for complex intercellular communication.</title>
        <authorList>
            <person name="Heidel A.J."/>
            <person name="Lawal H.M."/>
            <person name="Felder M."/>
            <person name="Schilde C."/>
            <person name="Helps N.R."/>
            <person name="Tunggal B."/>
            <person name="Rivero F."/>
            <person name="John U."/>
            <person name="Schleicher M."/>
            <person name="Eichinger L."/>
            <person name="Platzer M."/>
            <person name="Noegel A.A."/>
            <person name="Schaap P."/>
            <person name="Gloeckner G."/>
        </authorList>
    </citation>
    <scope>NUCLEOTIDE SEQUENCE [LARGE SCALE GENOMIC DNA]</scope>
    <source>
        <strain evidence="2">ATCC 26659 / Pp 5 / PN500</strain>
    </source>
</reference>